<dbReference type="Pfam" id="PF00106">
    <property type="entry name" value="adh_short"/>
    <property type="match status" value="1"/>
</dbReference>
<proteinExistence type="inferred from homology"/>
<dbReference type="GO" id="GO:0004316">
    <property type="term" value="F:3-oxoacyl-[acyl-carrier-protein] reductase (NADPH) activity"/>
    <property type="evidence" value="ECO:0007669"/>
    <property type="project" value="UniProtKB-EC"/>
</dbReference>
<dbReference type="RefSeq" id="WP_033496681.1">
    <property type="nucleotide sequence ID" value="NZ_JGZI01000009.1"/>
</dbReference>
<dbReference type="EC" id="1.1.1.100" evidence="4"/>
<sequence>MSANKRFEGKTVIVTGAGSGIGKATAARLINEGCSVVATDVSEDRLEEFKAEFPSADLKTVTGDICDDAVIQQIVGAADSPIDGLVNNAGIMDGFLPNAEVDDATWERVMAINVTAVMKLTRAVLPIMIEHGSGSIVNVASEAATRLAGGISYTTSKYAVVGMTKNNAAFYSRKGVRTNAVLPGGVITNIEAPFKSEYAAEVLKGAFQVTPPPASPEQLAAAITWLLSDDSLNVSGAIMTSDGGWSTL</sequence>
<dbReference type="InterPro" id="IPR036291">
    <property type="entry name" value="NAD(P)-bd_dom_sf"/>
</dbReference>
<organism evidence="4 5">
    <name type="scientific">Bifidobacterium psychraerophilum</name>
    <dbReference type="NCBI Taxonomy" id="218140"/>
    <lineage>
        <taxon>Bacteria</taxon>
        <taxon>Bacillati</taxon>
        <taxon>Actinomycetota</taxon>
        <taxon>Actinomycetes</taxon>
        <taxon>Bifidobacteriales</taxon>
        <taxon>Bifidobacteriaceae</taxon>
        <taxon>Bifidobacterium</taxon>
    </lineage>
</organism>
<dbReference type="PANTHER" id="PTHR43477">
    <property type="entry name" value="DIHYDROANTICAPSIN 7-DEHYDROGENASE"/>
    <property type="match status" value="1"/>
</dbReference>
<dbReference type="GeneID" id="98300490"/>
<keyword evidence="2 4" id="KW-0560">Oxidoreductase</keyword>
<gene>
    <name evidence="4" type="ORF">BPSY_1284</name>
</gene>
<evidence type="ECO:0000256" key="3">
    <source>
        <dbReference type="RuleBase" id="RU000363"/>
    </source>
</evidence>
<dbReference type="InterPro" id="IPR051122">
    <property type="entry name" value="SDR_DHRS6-like"/>
</dbReference>
<evidence type="ECO:0000256" key="1">
    <source>
        <dbReference type="ARBA" id="ARBA00006484"/>
    </source>
</evidence>
<keyword evidence="5" id="KW-1185">Reference proteome</keyword>
<comment type="similarity">
    <text evidence="1 3">Belongs to the short-chain dehydrogenases/reductases (SDR) family.</text>
</comment>
<accession>A0A087CGN3</accession>
<protein>
    <submittedName>
        <fullName evidence="4">3-ketoacyl-(Acyl-carrier-protein) reductase</fullName>
        <ecNumber evidence="4">1.1.1.100</ecNumber>
    </submittedName>
</protein>
<dbReference type="STRING" id="218140.BPSY_1284"/>
<dbReference type="eggNOG" id="COG1028">
    <property type="taxonomic scope" value="Bacteria"/>
</dbReference>
<dbReference type="InterPro" id="IPR002347">
    <property type="entry name" value="SDR_fam"/>
</dbReference>
<dbReference type="CDD" id="cd05233">
    <property type="entry name" value="SDR_c"/>
    <property type="match status" value="1"/>
</dbReference>
<dbReference type="Proteomes" id="UP000029050">
    <property type="component" value="Unassembled WGS sequence"/>
</dbReference>
<dbReference type="AlphaFoldDB" id="A0A087CGN3"/>
<evidence type="ECO:0000256" key="2">
    <source>
        <dbReference type="ARBA" id="ARBA00023002"/>
    </source>
</evidence>
<evidence type="ECO:0000313" key="5">
    <source>
        <dbReference type="Proteomes" id="UP000029050"/>
    </source>
</evidence>
<comment type="caution">
    <text evidence="4">The sequence shown here is derived from an EMBL/GenBank/DDBJ whole genome shotgun (WGS) entry which is preliminary data.</text>
</comment>
<reference evidence="4 5" key="1">
    <citation type="submission" date="2014-03" db="EMBL/GenBank/DDBJ databases">
        <title>Genomics of Bifidobacteria.</title>
        <authorList>
            <person name="Ventura M."/>
            <person name="Milani C."/>
            <person name="Lugli G.A."/>
        </authorList>
    </citation>
    <scope>NUCLEOTIDE SEQUENCE [LARGE SCALE GENOMIC DNA]</scope>
    <source>
        <strain evidence="4 5">LMG 21775</strain>
    </source>
</reference>
<dbReference type="EMBL" id="JGZI01000009">
    <property type="protein sequence ID" value="KFI82433.1"/>
    <property type="molecule type" value="Genomic_DNA"/>
</dbReference>
<dbReference type="OrthoDB" id="3189729at2"/>
<dbReference type="PRINTS" id="PR00080">
    <property type="entry name" value="SDRFAMILY"/>
</dbReference>
<evidence type="ECO:0000313" key="4">
    <source>
        <dbReference type="EMBL" id="KFI82433.1"/>
    </source>
</evidence>
<dbReference type="PRINTS" id="PR00081">
    <property type="entry name" value="GDHRDH"/>
</dbReference>
<dbReference type="PANTHER" id="PTHR43477:SF1">
    <property type="entry name" value="DIHYDROANTICAPSIN 7-DEHYDROGENASE"/>
    <property type="match status" value="1"/>
</dbReference>
<dbReference type="FunFam" id="3.40.50.720:FF:000084">
    <property type="entry name" value="Short-chain dehydrogenase reductase"/>
    <property type="match status" value="1"/>
</dbReference>
<dbReference type="SUPFAM" id="SSF51735">
    <property type="entry name" value="NAD(P)-binding Rossmann-fold domains"/>
    <property type="match status" value="1"/>
</dbReference>
<dbReference type="Gene3D" id="3.40.50.720">
    <property type="entry name" value="NAD(P)-binding Rossmann-like Domain"/>
    <property type="match status" value="1"/>
</dbReference>
<name>A0A087CGN3_9BIFI</name>